<proteinExistence type="inferred from homology"/>
<dbReference type="InterPro" id="IPR000192">
    <property type="entry name" value="Aminotrans_V_dom"/>
</dbReference>
<keyword evidence="8" id="KW-0045">Antibiotic biosynthesis</keyword>
<evidence type="ECO:0000256" key="5">
    <source>
        <dbReference type="ARBA" id="ARBA00022898"/>
    </source>
</evidence>
<dbReference type="PANTHER" id="PTHR11601">
    <property type="entry name" value="CYSTEINE DESULFURYLASE FAMILY MEMBER"/>
    <property type="match status" value="1"/>
</dbReference>
<dbReference type="GO" id="GO:0051536">
    <property type="term" value="F:iron-sulfur cluster binding"/>
    <property type="evidence" value="ECO:0007669"/>
    <property type="project" value="UniProtKB-KW"/>
</dbReference>
<evidence type="ECO:0000256" key="3">
    <source>
        <dbReference type="ARBA" id="ARBA00022679"/>
    </source>
</evidence>
<keyword evidence="3" id="KW-0808">Transferase</keyword>
<dbReference type="SUPFAM" id="SSF53383">
    <property type="entry name" value="PLP-dependent transferases"/>
    <property type="match status" value="1"/>
</dbReference>
<dbReference type="Gene3D" id="1.10.260.50">
    <property type="match status" value="1"/>
</dbReference>
<dbReference type="AlphaFoldDB" id="A0A1H5Q1R4"/>
<accession>A0A1H5Q1R4</accession>
<evidence type="ECO:0000313" key="12">
    <source>
        <dbReference type="EMBL" id="SEF19996.1"/>
    </source>
</evidence>
<organism evidence="12 13">
    <name type="scientific">Amycolatopsis pretoriensis</name>
    <dbReference type="NCBI Taxonomy" id="218821"/>
    <lineage>
        <taxon>Bacteria</taxon>
        <taxon>Bacillati</taxon>
        <taxon>Actinomycetota</taxon>
        <taxon>Actinomycetes</taxon>
        <taxon>Pseudonocardiales</taxon>
        <taxon>Pseudonocardiaceae</taxon>
        <taxon>Amycolatopsis</taxon>
    </lineage>
</organism>
<evidence type="ECO:0000256" key="1">
    <source>
        <dbReference type="ARBA" id="ARBA00001933"/>
    </source>
</evidence>
<dbReference type="InterPro" id="IPR016454">
    <property type="entry name" value="Cysteine_dSase"/>
</dbReference>
<dbReference type="Gene3D" id="3.40.640.10">
    <property type="entry name" value="Type I PLP-dependent aspartate aminotransferase-like (Major domain)"/>
    <property type="match status" value="1"/>
</dbReference>
<feature type="domain" description="Aminotransferase class V" evidence="11">
    <location>
        <begin position="21"/>
        <end position="383"/>
    </location>
</feature>
<dbReference type="InterPro" id="IPR015422">
    <property type="entry name" value="PyrdxlP-dep_Trfase_small"/>
</dbReference>
<keyword evidence="13" id="KW-1185">Reference proteome</keyword>
<keyword evidence="4" id="KW-0479">Metal-binding</keyword>
<keyword evidence="7" id="KW-0411">Iron-sulfur</keyword>
<evidence type="ECO:0000256" key="8">
    <source>
        <dbReference type="ARBA" id="ARBA00023194"/>
    </source>
</evidence>
<comment type="similarity">
    <text evidence="2">Belongs to the class-V pyridoxal-phosphate-dependent aminotransferase family. NifS/IscS subfamily.</text>
</comment>
<dbReference type="Gene3D" id="3.90.1150.10">
    <property type="entry name" value="Aspartate Aminotransferase, domain 1"/>
    <property type="match status" value="1"/>
</dbReference>
<evidence type="ECO:0000256" key="9">
    <source>
        <dbReference type="ARBA" id="ARBA00050776"/>
    </source>
</evidence>
<dbReference type="GO" id="GO:0031071">
    <property type="term" value="F:cysteine desulfurase activity"/>
    <property type="evidence" value="ECO:0007669"/>
    <property type="project" value="UniProtKB-EC"/>
</dbReference>
<reference evidence="13" key="1">
    <citation type="submission" date="2016-10" db="EMBL/GenBank/DDBJ databases">
        <authorList>
            <person name="Varghese N."/>
            <person name="Submissions S."/>
        </authorList>
    </citation>
    <scope>NUCLEOTIDE SEQUENCE [LARGE SCALE GENOMIC DNA]</scope>
    <source>
        <strain evidence="13">DSM 44654</strain>
    </source>
</reference>
<evidence type="ECO:0000259" key="11">
    <source>
        <dbReference type="Pfam" id="PF00266"/>
    </source>
</evidence>
<dbReference type="InterPro" id="IPR015424">
    <property type="entry name" value="PyrdxlP-dep_Trfase"/>
</dbReference>
<dbReference type="STRING" id="218821.SAMN05421837_101186"/>
<comment type="catalytic activity">
    <reaction evidence="9">
        <text>(sulfur carrier)-H + L-cysteine = (sulfur carrier)-SH + L-alanine</text>
        <dbReference type="Rhea" id="RHEA:43892"/>
        <dbReference type="Rhea" id="RHEA-COMP:14737"/>
        <dbReference type="Rhea" id="RHEA-COMP:14739"/>
        <dbReference type="ChEBI" id="CHEBI:29917"/>
        <dbReference type="ChEBI" id="CHEBI:35235"/>
        <dbReference type="ChEBI" id="CHEBI:57972"/>
        <dbReference type="ChEBI" id="CHEBI:64428"/>
        <dbReference type="EC" id="2.8.1.7"/>
    </reaction>
</comment>
<dbReference type="GO" id="GO:0046872">
    <property type="term" value="F:metal ion binding"/>
    <property type="evidence" value="ECO:0007669"/>
    <property type="project" value="UniProtKB-KW"/>
</dbReference>
<keyword evidence="5" id="KW-0663">Pyridoxal phosphate</keyword>
<name>A0A1H5Q1R4_9PSEU</name>
<protein>
    <submittedName>
        <fullName evidence="12">Cysteine desulfurase</fullName>
    </submittedName>
</protein>
<evidence type="ECO:0000256" key="10">
    <source>
        <dbReference type="SAM" id="MobiDB-lite"/>
    </source>
</evidence>
<dbReference type="Proteomes" id="UP000198878">
    <property type="component" value="Unassembled WGS sequence"/>
</dbReference>
<dbReference type="PANTHER" id="PTHR11601:SF34">
    <property type="entry name" value="CYSTEINE DESULFURASE"/>
    <property type="match status" value="1"/>
</dbReference>
<evidence type="ECO:0000313" key="13">
    <source>
        <dbReference type="Proteomes" id="UP000198878"/>
    </source>
</evidence>
<evidence type="ECO:0000256" key="2">
    <source>
        <dbReference type="ARBA" id="ARBA00006490"/>
    </source>
</evidence>
<comment type="cofactor">
    <cofactor evidence="1">
        <name>pyridoxal 5'-phosphate</name>
        <dbReference type="ChEBI" id="CHEBI:597326"/>
    </cofactor>
</comment>
<sequence>MGGRTSEVACPRPPSLATGPVYLDHNATTPVDPRVTEAALPYWTGFFGNPSSEHAYGGEPRRALAAARAQVAGLIGARPAEIVFTGSGSEANLLALRGAVLAAGARDAHLVVQATEHPAVLETARALGRLHGTRVTVLPVDHHGLVSHDALAAALRTGSDRTVVSIMAANNETGAIQPVADLAALAHSRGALVHCDAAQACGKIPVDVGELDVDLLTVVGHKMYAPRGAAALFVREGVALEPVVYGGGQERGLRAGTENVALAVALGTAARLAADDLDAGRIAALRDDLHRRLAEALPGRVRLNGPEAAGQRLPNTLNVGIDGTRGHEVLARAPEIAASTGSACHSGVHEPSPVLTAMGFDAGRALAAIRLSLGRWSTQADVDTAVRALAAAVVDR</sequence>
<evidence type="ECO:0000256" key="7">
    <source>
        <dbReference type="ARBA" id="ARBA00023014"/>
    </source>
</evidence>
<dbReference type="PIRSF" id="PIRSF005572">
    <property type="entry name" value="NifS"/>
    <property type="match status" value="1"/>
</dbReference>
<gene>
    <name evidence="12" type="ORF">SAMN05421837_101186</name>
</gene>
<keyword evidence="6" id="KW-0408">Iron</keyword>
<dbReference type="EMBL" id="FNUJ01000001">
    <property type="protein sequence ID" value="SEF19996.1"/>
    <property type="molecule type" value="Genomic_DNA"/>
</dbReference>
<dbReference type="RefSeq" id="WP_244179983.1">
    <property type="nucleotide sequence ID" value="NZ_FNUJ01000001.1"/>
</dbReference>
<dbReference type="InterPro" id="IPR015421">
    <property type="entry name" value="PyrdxlP-dep_Trfase_major"/>
</dbReference>
<dbReference type="GO" id="GO:0017000">
    <property type="term" value="P:antibiotic biosynthetic process"/>
    <property type="evidence" value="ECO:0007669"/>
    <property type="project" value="UniProtKB-KW"/>
</dbReference>
<dbReference type="Pfam" id="PF00266">
    <property type="entry name" value="Aminotran_5"/>
    <property type="match status" value="1"/>
</dbReference>
<feature type="region of interest" description="Disordered" evidence="10">
    <location>
        <begin position="1"/>
        <end position="21"/>
    </location>
</feature>
<evidence type="ECO:0000256" key="4">
    <source>
        <dbReference type="ARBA" id="ARBA00022723"/>
    </source>
</evidence>
<evidence type="ECO:0000256" key="6">
    <source>
        <dbReference type="ARBA" id="ARBA00023004"/>
    </source>
</evidence>
<dbReference type="FunFam" id="3.40.640.10:FF:000084">
    <property type="entry name" value="IscS-like cysteine desulfurase"/>
    <property type="match status" value="1"/>
</dbReference>